<dbReference type="PANTHER" id="PTHR28133:SF1">
    <property type="entry name" value="REQUIRED FOR RESPIRATORY GROWTH PROTEIN 7, MITOCHONDRIAL"/>
    <property type="match status" value="1"/>
</dbReference>
<dbReference type="GO" id="GO:0005739">
    <property type="term" value="C:mitochondrion"/>
    <property type="evidence" value="ECO:0007669"/>
    <property type="project" value="UniProtKB-SubCell"/>
</dbReference>
<keyword evidence="4" id="KW-1185">Reference proteome</keyword>
<dbReference type="AlphaFoldDB" id="A0A9P6VKK0"/>
<evidence type="ECO:0000313" key="4">
    <source>
        <dbReference type="Proteomes" id="UP000785200"/>
    </source>
</evidence>
<proteinExistence type="predicted"/>
<dbReference type="OrthoDB" id="20734at2759"/>
<name>A0A9P6VKK0_9HELO</name>
<dbReference type="EMBL" id="VNKQ01000008">
    <property type="protein sequence ID" value="KAG0649294.1"/>
    <property type="molecule type" value="Genomic_DNA"/>
</dbReference>
<comment type="subcellular location">
    <subcellularLocation>
        <location evidence="1">Mitochondrion</location>
    </subcellularLocation>
</comment>
<protein>
    <recommendedName>
        <fullName evidence="5">Restriction endonuclease type IV Mrr domain-containing protein</fullName>
    </recommendedName>
</protein>
<evidence type="ECO:0000256" key="1">
    <source>
        <dbReference type="ARBA" id="ARBA00004173"/>
    </source>
</evidence>
<reference evidence="3" key="1">
    <citation type="submission" date="2019-07" db="EMBL/GenBank/DDBJ databases">
        <title>Hyphodiscus hymeniophilus genome sequencing and assembly.</title>
        <authorList>
            <person name="Kramer G."/>
            <person name="Nodwell J."/>
        </authorList>
    </citation>
    <scope>NUCLEOTIDE SEQUENCE</scope>
    <source>
        <strain evidence="3">ATCC 34498</strain>
    </source>
</reference>
<evidence type="ECO:0000256" key="2">
    <source>
        <dbReference type="ARBA" id="ARBA00023128"/>
    </source>
</evidence>
<keyword evidence="2" id="KW-0496">Mitochondrion</keyword>
<dbReference type="InterPro" id="IPR018828">
    <property type="entry name" value="RRG7"/>
</dbReference>
<dbReference type="PANTHER" id="PTHR28133">
    <property type="entry name" value="REQUIRED FOR RESPIRATORY GROWTH PROTEIN 7, MITOCHONDRIAL"/>
    <property type="match status" value="1"/>
</dbReference>
<evidence type="ECO:0000313" key="3">
    <source>
        <dbReference type="EMBL" id="KAG0649294.1"/>
    </source>
</evidence>
<dbReference type="Proteomes" id="UP000785200">
    <property type="component" value="Unassembled WGS sequence"/>
</dbReference>
<evidence type="ECO:0008006" key="5">
    <source>
        <dbReference type="Google" id="ProtNLM"/>
    </source>
</evidence>
<organism evidence="3 4">
    <name type="scientific">Hyphodiscus hymeniophilus</name>
    <dbReference type="NCBI Taxonomy" id="353542"/>
    <lineage>
        <taxon>Eukaryota</taxon>
        <taxon>Fungi</taxon>
        <taxon>Dikarya</taxon>
        <taxon>Ascomycota</taxon>
        <taxon>Pezizomycotina</taxon>
        <taxon>Leotiomycetes</taxon>
        <taxon>Helotiales</taxon>
        <taxon>Hyphodiscaceae</taxon>
        <taxon>Hyphodiscus</taxon>
    </lineage>
</organism>
<gene>
    <name evidence="3" type="ORF">D0Z07_4343</name>
</gene>
<comment type="caution">
    <text evidence="3">The sequence shown here is derived from an EMBL/GenBank/DDBJ whole genome shotgun (WGS) entry which is preliminary data.</text>
</comment>
<accession>A0A9P6VKK0</accession>
<dbReference type="Pfam" id="PF10356">
    <property type="entry name" value="RRG7"/>
    <property type="match status" value="2"/>
</dbReference>
<sequence length="234" mass="26058">MFAIRHLSRKRSVPPILSLSSIQRPEKQSTRKYVTNIEELEYPPGSTNHHDLRSFLEYAARVDLNPESKIYVGTHYEYTVQSALEGLGMPLKRIGGASDYGTDLLGTWSLPPMSQPLKVLIQCKGHARKVDPSHARELEGAFVGAPQGWRESGTLAFLVSQEMATKGLREALSRSKWPMGYVQCSRGGKISQIFWNRRAEQEGLEGIGVGLKYTGEGANEKETILTWKGKVLKG</sequence>